<gene>
    <name evidence="4" type="ORF">M4L89_05720</name>
</gene>
<dbReference type="Pfam" id="PF14278">
    <property type="entry name" value="TetR_C_8"/>
    <property type="match status" value="1"/>
</dbReference>
<reference evidence="4" key="1">
    <citation type="submission" date="2022-05" db="EMBL/GenBank/DDBJ databases">
        <title>Comparative genomics of Staphylococcus equorum isolates.</title>
        <authorList>
            <person name="Luelf R.H."/>
        </authorList>
    </citation>
    <scope>NUCLEOTIDE SEQUENCE</scope>
    <source>
        <strain evidence="4">TMW 2.2497</strain>
    </source>
</reference>
<dbReference type="AlphaFoldDB" id="A0A9X4L3E7"/>
<accession>A0A9X4L3E7</accession>
<evidence type="ECO:0000256" key="1">
    <source>
        <dbReference type="ARBA" id="ARBA00023125"/>
    </source>
</evidence>
<keyword evidence="1 2" id="KW-0238">DNA-binding</keyword>
<dbReference type="InterPro" id="IPR009057">
    <property type="entry name" value="Homeodomain-like_sf"/>
</dbReference>
<dbReference type="GO" id="GO:0003677">
    <property type="term" value="F:DNA binding"/>
    <property type="evidence" value="ECO:0007669"/>
    <property type="project" value="UniProtKB-UniRule"/>
</dbReference>
<dbReference type="InterPro" id="IPR039532">
    <property type="entry name" value="TetR_C_Firmicutes"/>
</dbReference>
<dbReference type="Proteomes" id="UP001152422">
    <property type="component" value="Unassembled WGS sequence"/>
</dbReference>
<dbReference type="PANTHER" id="PTHR43479">
    <property type="entry name" value="ACREF/ENVCD OPERON REPRESSOR-RELATED"/>
    <property type="match status" value="1"/>
</dbReference>
<dbReference type="PROSITE" id="PS50977">
    <property type="entry name" value="HTH_TETR_2"/>
    <property type="match status" value="1"/>
</dbReference>
<feature type="domain" description="HTH tetR-type" evidence="3">
    <location>
        <begin position="3"/>
        <end position="63"/>
    </location>
</feature>
<proteinExistence type="predicted"/>
<dbReference type="InterPro" id="IPR050624">
    <property type="entry name" value="HTH-type_Tx_Regulator"/>
</dbReference>
<dbReference type="PANTHER" id="PTHR43479:SF7">
    <property type="entry name" value="TETR-FAMILY TRANSCRIPTIONAL REGULATOR"/>
    <property type="match status" value="1"/>
</dbReference>
<feature type="DNA-binding region" description="H-T-H motif" evidence="2">
    <location>
        <begin position="26"/>
        <end position="45"/>
    </location>
</feature>
<dbReference type="SUPFAM" id="SSF46689">
    <property type="entry name" value="Homeodomain-like"/>
    <property type="match status" value="1"/>
</dbReference>
<evidence type="ECO:0000256" key="2">
    <source>
        <dbReference type="PROSITE-ProRule" id="PRU00335"/>
    </source>
</evidence>
<dbReference type="EMBL" id="JAMBQA010000002">
    <property type="protein sequence ID" value="MDG0845717.1"/>
    <property type="molecule type" value="Genomic_DNA"/>
</dbReference>
<evidence type="ECO:0000259" key="3">
    <source>
        <dbReference type="PROSITE" id="PS50977"/>
    </source>
</evidence>
<dbReference type="InterPro" id="IPR001647">
    <property type="entry name" value="HTH_TetR"/>
</dbReference>
<comment type="caution">
    <text evidence="4">The sequence shown here is derived from an EMBL/GenBank/DDBJ whole genome shotgun (WGS) entry which is preliminary data.</text>
</comment>
<dbReference type="RefSeq" id="WP_277583044.1">
    <property type="nucleotide sequence ID" value="NZ_JAMBPY010000002.1"/>
</dbReference>
<keyword evidence="5" id="KW-1185">Reference proteome</keyword>
<organism evidence="4 5">
    <name type="scientific">Staphylococcus equorum</name>
    <dbReference type="NCBI Taxonomy" id="246432"/>
    <lineage>
        <taxon>Bacteria</taxon>
        <taxon>Bacillati</taxon>
        <taxon>Bacillota</taxon>
        <taxon>Bacilli</taxon>
        <taxon>Bacillales</taxon>
        <taxon>Staphylococcaceae</taxon>
        <taxon>Staphylococcus</taxon>
    </lineage>
</organism>
<evidence type="ECO:0000313" key="4">
    <source>
        <dbReference type="EMBL" id="MDG0845717.1"/>
    </source>
</evidence>
<evidence type="ECO:0000313" key="5">
    <source>
        <dbReference type="Proteomes" id="UP001152422"/>
    </source>
</evidence>
<protein>
    <submittedName>
        <fullName evidence="4">TetR/AcrR family transcriptional regulator</fullName>
    </submittedName>
</protein>
<sequence length="182" mass="21923">MRQKAKNKIIRNMIILLEEHPFEHITIKMICAYSGVNRTTFYDYFVDKYDLLSTIQTYHLKKYIKLLDVLYNSFEHIEINYEKLYKFFKIILCYIHRHYGFFHAIFVTHPNRDLFNDYVKETKLNYTKLLDDYTTVTNKKQFVTYAIGGQLGIIYYWVREDCIESPNEMAQILLANAIKLGR</sequence>
<name>A0A9X4L3E7_9STAP</name>
<dbReference type="Gene3D" id="1.10.357.10">
    <property type="entry name" value="Tetracycline Repressor, domain 2"/>
    <property type="match status" value="1"/>
</dbReference>
<dbReference type="Pfam" id="PF00440">
    <property type="entry name" value="TetR_N"/>
    <property type="match status" value="1"/>
</dbReference>